<evidence type="ECO:0000313" key="3">
    <source>
        <dbReference type="Proteomes" id="UP000178603"/>
    </source>
</evidence>
<protein>
    <recommendedName>
        <fullName evidence="1">NTP pyrophosphohydrolase MazG-like domain-containing protein</fullName>
    </recommendedName>
</protein>
<organism evidence="2 3">
    <name type="scientific">Candidatus Woesebacteria bacterium RIFCSPHIGHO2_12_FULL_41_24</name>
    <dbReference type="NCBI Taxonomy" id="1802510"/>
    <lineage>
        <taxon>Bacteria</taxon>
        <taxon>Candidatus Woeseibacteriota</taxon>
    </lineage>
</organism>
<dbReference type="AlphaFoldDB" id="A0A1F8AQ40"/>
<feature type="domain" description="NTP pyrophosphohydrolase MazG-like" evidence="1">
    <location>
        <begin position="7"/>
        <end position="89"/>
    </location>
</feature>
<dbReference type="Proteomes" id="UP000178603">
    <property type="component" value="Unassembled WGS sequence"/>
</dbReference>
<comment type="caution">
    <text evidence="2">The sequence shown here is derived from an EMBL/GenBank/DDBJ whole genome shotgun (WGS) entry which is preliminary data.</text>
</comment>
<dbReference type="SUPFAM" id="SSF101386">
    <property type="entry name" value="all-alpha NTP pyrophosphatases"/>
    <property type="match status" value="1"/>
</dbReference>
<proteinExistence type="predicted"/>
<name>A0A1F8AQ40_9BACT</name>
<dbReference type="InterPro" id="IPR004518">
    <property type="entry name" value="MazG-like_dom"/>
</dbReference>
<sequence>MANKSLKDYQKKVVEEVTELGEAITVHTGERKAGSGEKALADHSDLMEEAGDLLFSAIAVTNKLGVDSTEALEKAFDRYSEKLKNLHKNS</sequence>
<evidence type="ECO:0000313" key="2">
    <source>
        <dbReference type="EMBL" id="OGM53886.1"/>
    </source>
</evidence>
<gene>
    <name evidence="2" type="ORF">A3E44_05745</name>
</gene>
<reference evidence="2 3" key="1">
    <citation type="journal article" date="2016" name="Nat. Commun.">
        <title>Thousands of microbial genomes shed light on interconnected biogeochemical processes in an aquifer system.</title>
        <authorList>
            <person name="Anantharaman K."/>
            <person name="Brown C.T."/>
            <person name="Hug L.A."/>
            <person name="Sharon I."/>
            <person name="Castelle C.J."/>
            <person name="Probst A.J."/>
            <person name="Thomas B.C."/>
            <person name="Singh A."/>
            <person name="Wilkins M.J."/>
            <person name="Karaoz U."/>
            <person name="Brodie E.L."/>
            <person name="Williams K.H."/>
            <person name="Hubbard S.S."/>
            <person name="Banfield J.F."/>
        </authorList>
    </citation>
    <scope>NUCLEOTIDE SEQUENCE [LARGE SCALE GENOMIC DNA]</scope>
</reference>
<dbReference type="EMBL" id="MGGW01000020">
    <property type="protein sequence ID" value="OGM53886.1"/>
    <property type="molecule type" value="Genomic_DNA"/>
</dbReference>
<evidence type="ECO:0000259" key="1">
    <source>
        <dbReference type="Pfam" id="PF03819"/>
    </source>
</evidence>
<dbReference type="Pfam" id="PF03819">
    <property type="entry name" value="MazG"/>
    <property type="match status" value="1"/>
</dbReference>
<dbReference type="Gene3D" id="1.10.287.1080">
    <property type="entry name" value="MazG-like"/>
    <property type="match status" value="1"/>
</dbReference>
<accession>A0A1F8AQ40</accession>